<evidence type="ECO:0000256" key="23">
    <source>
        <dbReference type="SAM" id="SignalP"/>
    </source>
</evidence>
<feature type="binding site" evidence="20">
    <location>
        <position position="414"/>
    </location>
    <ligand>
        <name>Fe(3+)</name>
        <dbReference type="ChEBI" id="CHEBI:29034"/>
        <label>2</label>
    </ligand>
</feature>
<dbReference type="Pfam" id="PF00405">
    <property type="entry name" value="Transferrin"/>
    <property type="match status" value="2"/>
</dbReference>
<accession>A0A7J6A9C9</accession>
<dbReference type="GO" id="GO:0005769">
    <property type="term" value="C:early endosome"/>
    <property type="evidence" value="ECO:0007669"/>
    <property type="project" value="TreeGrafter"/>
</dbReference>
<feature type="disulfide bond" evidence="21">
    <location>
        <begin position="131"/>
        <end position="215"/>
    </location>
</feature>
<feature type="disulfide bond" evidence="21">
    <location>
        <begin position="36"/>
        <end position="54"/>
    </location>
</feature>
<evidence type="ECO:0000256" key="9">
    <source>
        <dbReference type="ARBA" id="ARBA00022737"/>
    </source>
</evidence>
<dbReference type="AlphaFoldDB" id="A0A7J6A9C9"/>
<evidence type="ECO:0000313" key="26">
    <source>
        <dbReference type="Proteomes" id="UP000593565"/>
    </source>
</evidence>
<name>A0A7J6A9C9_AMEME</name>
<dbReference type="PROSITE" id="PS00206">
    <property type="entry name" value="TRANSFERRIN_LIKE_2"/>
    <property type="match status" value="2"/>
</dbReference>
<dbReference type="GO" id="GO:0005615">
    <property type="term" value="C:extracellular space"/>
    <property type="evidence" value="ECO:0007669"/>
    <property type="project" value="InterPro"/>
</dbReference>
<dbReference type="PROSITE" id="PS51408">
    <property type="entry name" value="TRANSFERRIN_LIKE_4"/>
    <property type="match status" value="2"/>
</dbReference>
<feature type="binding site" evidence="20">
    <location>
        <position position="617"/>
    </location>
    <ligand>
        <name>Fe(3+)</name>
        <dbReference type="ChEBI" id="CHEBI:29034"/>
        <label>1</label>
    </ligand>
</feature>
<comment type="similarity">
    <text evidence="18">Belongs to the transferrin family.</text>
</comment>
<keyword evidence="14 21" id="KW-1015">Disulfide bond</keyword>
<dbReference type="GO" id="GO:0006826">
    <property type="term" value="P:iron ion transport"/>
    <property type="evidence" value="ECO:0007669"/>
    <property type="project" value="UniProtKB-KW"/>
</dbReference>
<keyword evidence="12 18" id="KW-0406">Ion transport</keyword>
<evidence type="ECO:0000256" key="4">
    <source>
        <dbReference type="ARBA" id="ARBA00022475"/>
    </source>
</evidence>
<evidence type="ECO:0000256" key="3">
    <source>
        <dbReference type="ARBA" id="ARBA00022448"/>
    </source>
</evidence>
<dbReference type="PROSITE" id="PS00207">
    <property type="entry name" value="TRANSFERRIN_LIKE_3"/>
    <property type="match status" value="1"/>
</dbReference>
<evidence type="ECO:0000256" key="1">
    <source>
        <dbReference type="ARBA" id="ARBA00004609"/>
    </source>
</evidence>
<dbReference type="GO" id="GO:0046872">
    <property type="term" value="F:metal ion binding"/>
    <property type="evidence" value="ECO:0007669"/>
    <property type="project" value="UniProtKB-KW"/>
</dbReference>
<comment type="subunit">
    <text evidence="2 18">Monomer.</text>
</comment>
<keyword evidence="4" id="KW-1003">Cell membrane</keyword>
<evidence type="ECO:0000256" key="18">
    <source>
        <dbReference type="PIRNR" id="PIRNR002549"/>
    </source>
</evidence>
<evidence type="ECO:0000313" key="25">
    <source>
        <dbReference type="EMBL" id="KAF4079310.1"/>
    </source>
</evidence>
<evidence type="ECO:0000256" key="5">
    <source>
        <dbReference type="ARBA" id="ARBA00022496"/>
    </source>
</evidence>
<dbReference type="InterPro" id="IPR001156">
    <property type="entry name" value="Transferrin-like_dom"/>
</dbReference>
<evidence type="ECO:0000256" key="22">
    <source>
        <dbReference type="SAM" id="Phobius"/>
    </source>
</evidence>
<evidence type="ECO:0000256" key="8">
    <source>
        <dbReference type="ARBA" id="ARBA00022729"/>
    </source>
</evidence>
<keyword evidence="3 18" id="KW-0813">Transport</keyword>
<dbReference type="EMBL" id="JAAGNN010000016">
    <property type="protein sequence ID" value="KAF4079310.1"/>
    <property type="molecule type" value="Genomic_DNA"/>
</dbReference>
<dbReference type="Gene3D" id="3.40.190.10">
    <property type="entry name" value="Periplasmic binding protein-like II"/>
    <property type="match status" value="4"/>
</dbReference>
<reference evidence="25 26" key="1">
    <citation type="submission" date="2020-02" db="EMBL/GenBank/DDBJ databases">
        <title>A chromosome-scale genome assembly of the black bullhead catfish (Ameiurus melas).</title>
        <authorList>
            <person name="Wen M."/>
            <person name="Zham M."/>
            <person name="Cabau C."/>
            <person name="Klopp C."/>
            <person name="Donnadieu C."/>
            <person name="Roques C."/>
            <person name="Bouchez O."/>
            <person name="Lampietro C."/>
            <person name="Jouanno E."/>
            <person name="Herpin A."/>
            <person name="Louis A."/>
            <person name="Berthelot C."/>
            <person name="Parey E."/>
            <person name="Roest-Crollius H."/>
            <person name="Braasch I."/>
            <person name="Postlethwait J."/>
            <person name="Robinson-Rechavi M."/>
            <person name="Echchiki A."/>
            <person name="Begum T."/>
            <person name="Montfort J."/>
            <person name="Schartl M."/>
            <person name="Bobe J."/>
            <person name="Guiguen Y."/>
        </authorList>
    </citation>
    <scope>NUCLEOTIDE SEQUENCE [LARGE SCALE GENOMIC DNA]</scope>
    <source>
        <strain evidence="25">M_S1</strain>
        <tissue evidence="25">Blood</tissue>
    </source>
</reference>
<dbReference type="GO" id="GO:0005886">
    <property type="term" value="C:plasma membrane"/>
    <property type="evidence" value="ECO:0007669"/>
    <property type="project" value="UniProtKB-SubCell"/>
</dbReference>
<feature type="disulfide bond" evidence="21">
    <location>
        <begin position="511"/>
        <end position="528"/>
    </location>
</feature>
<evidence type="ECO:0000256" key="21">
    <source>
        <dbReference type="PIRSR" id="PIRSR002549-4"/>
    </source>
</evidence>
<feature type="chain" id="PRO_5029739150" description="Serotransferrin" evidence="23">
    <location>
        <begin position="20"/>
        <end position="724"/>
    </location>
</feature>
<feature type="binding site" evidence="19">
    <location>
        <position position="133"/>
    </location>
    <ligand>
        <name>hydrogencarbonate</name>
        <dbReference type="ChEBI" id="CHEBI:17544"/>
        <label>1</label>
    </ligand>
</feature>
<sequence length="724" mass="78333">MGMWSALSALLFITHSVCSQTSIRWCTISQQEMGKCSAMATAFSSVSIRPTLRCVKATSANECAKKLMANEVDAFSTSAKDIYEIGKEATFKLAAGESSVDGEGTTYYAVAVVKRTNSQININNLKGKKTCHTGIGRTVGWNMPIGFLIDSGRMSVMACNVTQGVADFFNASCIPGATGQAPSLCQLCVGDDSGAHKCEASNNEKYYSYNGAFRCLVDDTGEVAFVKHTTVGDNTDGKGDAWAQDLKAADFQLLCPDGTRSSVSDYKHCNLARVPSRGIVVHSGIDSTVIYNMLREGLEKSDFSIFSSMAFNGENLLFSDSSTKFIPAGNDDYIHWIGQKYYNILKAMDCSVNDVPESLTWCVLSSGEQNKCVDMAKAFQMKGLSPNIQCLYGNSVDDCMEKIQNKQADAITLDGGYIYTAGKTYGLVPAVGESYTGDTDGSIYYAVAVLKRSDKNIQRFSDLRGKMSCHTGYGRTSGWNIPVGILIEKGLIRPQKCQVAQAAGEFFKASCVPGANEPGLPSNLCSQCIGDSSGQNKCVKGQDLFDGYNGAFRCLVQGAGEVAFVKHSTVFQNTDGNGTDPWTLNLNSRDFQLLCSQESRAEVSQYKQCHLARVPSHAVMVRPDSNPHIVFGLLDKAQQFFGVSNNSDFKMFDSSAYDGSDLIFKDSTISIISVGEKKTYEDWLGQSYMDALIAMECTYSSAVVSSASVLLLTSLVVLLSLLVV</sequence>
<organism evidence="25 26">
    <name type="scientific">Ameiurus melas</name>
    <name type="common">Black bullhead</name>
    <name type="synonym">Silurus melas</name>
    <dbReference type="NCBI Taxonomy" id="219545"/>
    <lineage>
        <taxon>Eukaryota</taxon>
        <taxon>Metazoa</taxon>
        <taxon>Chordata</taxon>
        <taxon>Craniata</taxon>
        <taxon>Vertebrata</taxon>
        <taxon>Euteleostomi</taxon>
        <taxon>Actinopterygii</taxon>
        <taxon>Neopterygii</taxon>
        <taxon>Teleostei</taxon>
        <taxon>Ostariophysi</taxon>
        <taxon>Siluriformes</taxon>
        <taxon>Ictaluridae</taxon>
        <taxon>Ameiurus</taxon>
    </lineage>
</organism>
<gene>
    <name evidence="25" type="ORF">AMELA_G00191730</name>
</gene>
<keyword evidence="10" id="KW-0862">Zinc</keyword>
<feature type="signal peptide" evidence="23">
    <location>
        <begin position="1"/>
        <end position="19"/>
    </location>
</feature>
<feature type="binding site" evidence="19">
    <location>
        <position position="478"/>
    </location>
    <ligand>
        <name>hydrogencarbonate</name>
        <dbReference type="ChEBI" id="CHEBI:17544"/>
        <label>1</label>
    </ligand>
</feature>
<dbReference type="PRINTS" id="PR00422">
    <property type="entry name" value="TRANSFERRIN"/>
</dbReference>
<keyword evidence="15" id="KW-0325">Glycoprotein</keyword>
<dbReference type="SMART" id="SM00094">
    <property type="entry name" value="TR_FER"/>
    <property type="match status" value="2"/>
</dbReference>
<evidence type="ECO:0000256" key="13">
    <source>
        <dbReference type="ARBA" id="ARBA00023136"/>
    </source>
</evidence>
<feature type="transmembrane region" description="Helical" evidence="22">
    <location>
        <begin position="702"/>
        <end position="723"/>
    </location>
</feature>
<dbReference type="InterPro" id="IPR018195">
    <property type="entry name" value="Transferrin_Fe_BS"/>
</dbReference>
<keyword evidence="22" id="KW-0812">Transmembrane</keyword>
<feature type="disulfide bond" evidence="21">
    <location>
        <begin position="173"/>
        <end position="188"/>
    </location>
</feature>
<keyword evidence="9" id="KW-0677">Repeat</keyword>
<keyword evidence="7 18" id="KW-0479">Metal-binding</keyword>
<comment type="function">
    <text evidence="17">Involved in iron cellular uptake. Seems to be internalized and then recycled back to the cell membrane. Binds a single atom of iron per subunit. Could also bind zinc.</text>
</comment>
<feature type="binding site" evidence="20">
    <location>
        <position position="444"/>
    </location>
    <ligand>
        <name>Fe(3+)</name>
        <dbReference type="ChEBI" id="CHEBI:29034"/>
        <label>1</label>
    </ligand>
</feature>
<feature type="disulfide bond" evidence="21">
    <location>
        <begin position="26"/>
        <end position="63"/>
    </location>
</feature>
<feature type="disulfide bond" evidence="21">
    <location>
        <begin position="185"/>
        <end position="198"/>
    </location>
</feature>
<dbReference type="PIRSF" id="PIRSF002549">
    <property type="entry name" value="Transferrin"/>
    <property type="match status" value="1"/>
</dbReference>
<dbReference type="GO" id="GO:0055037">
    <property type="term" value="C:recycling endosome"/>
    <property type="evidence" value="ECO:0007669"/>
    <property type="project" value="TreeGrafter"/>
</dbReference>
<dbReference type="PANTHER" id="PTHR11485">
    <property type="entry name" value="TRANSFERRIN"/>
    <property type="match status" value="1"/>
</dbReference>
<feature type="binding site" evidence="20">
    <location>
        <position position="548"/>
    </location>
    <ligand>
        <name>Fe(3+)</name>
        <dbReference type="ChEBI" id="CHEBI:29034"/>
        <label>2</label>
    </ligand>
</feature>
<dbReference type="FunFam" id="3.40.190.10:FF:000108">
    <property type="entry name" value="melanotransferrin"/>
    <property type="match status" value="2"/>
</dbReference>
<dbReference type="GO" id="GO:0098552">
    <property type="term" value="C:side of membrane"/>
    <property type="evidence" value="ECO:0007669"/>
    <property type="project" value="UniProtKB-KW"/>
</dbReference>
<dbReference type="CDD" id="cd13529">
    <property type="entry name" value="PBP2_transferrin"/>
    <property type="match status" value="2"/>
</dbReference>
<evidence type="ECO:0000256" key="20">
    <source>
        <dbReference type="PIRSR" id="PIRSR002549-3"/>
    </source>
</evidence>
<evidence type="ECO:0000256" key="7">
    <source>
        <dbReference type="ARBA" id="ARBA00022723"/>
    </source>
</evidence>
<keyword evidence="6" id="KW-0336">GPI-anchor</keyword>
<evidence type="ECO:0000256" key="17">
    <source>
        <dbReference type="ARBA" id="ARBA00054140"/>
    </source>
</evidence>
<comment type="subcellular location">
    <subcellularLocation>
        <location evidence="1">Cell membrane</location>
        <topology evidence="1">Lipid-anchor</topology>
        <topology evidence="1">GPI-anchor</topology>
    </subcellularLocation>
    <subcellularLocation>
        <location evidence="18">Secreted</location>
    </subcellularLocation>
</comment>
<evidence type="ECO:0000256" key="11">
    <source>
        <dbReference type="ARBA" id="ARBA00023004"/>
    </source>
</evidence>
<comment type="caution">
    <text evidence="25">The sequence shown here is derived from an EMBL/GenBank/DDBJ whole genome shotgun (WGS) entry which is preliminary data.</text>
</comment>
<feature type="binding site" evidence="19">
    <location>
        <position position="471"/>
    </location>
    <ligand>
        <name>hydrogencarbonate</name>
        <dbReference type="ChEBI" id="CHEBI:17544"/>
        <label>1</label>
    </ligand>
</feature>
<evidence type="ECO:0000256" key="10">
    <source>
        <dbReference type="ARBA" id="ARBA00022833"/>
    </source>
</evidence>
<protein>
    <recommendedName>
        <fullName evidence="18">Serotransferrin</fullName>
    </recommendedName>
</protein>
<keyword evidence="22" id="KW-1133">Transmembrane helix</keyword>
<keyword evidence="26" id="KW-1185">Reference proteome</keyword>
<evidence type="ECO:0000256" key="14">
    <source>
        <dbReference type="ARBA" id="ARBA00023157"/>
    </source>
</evidence>
<feature type="disulfide bond" evidence="21">
    <location>
        <begin position="469"/>
        <end position="554"/>
    </location>
</feature>
<feature type="binding site" evidence="20">
    <location>
        <position position="107"/>
    </location>
    <ligand>
        <name>Fe(3+)</name>
        <dbReference type="ChEBI" id="CHEBI:29034"/>
        <label>1</label>
    </ligand>
</feature>
<keyword evidence="16" id="KW-0449">Lipoprotein</keyword>
<feature type="binding site" evidence="19">
    <location>
        <position position="475"/>
    </location>
    <ligand>
        <name>hydrogencarbonate</name>
        <dbReference type="ChEBI" id="CHEBI:17544"/>
        <label>1</label>
    </ligand>
</feature>
<keyword evidence="13 22" id="KW-0472">Membrane</keyword>
<evidence type="ECO:0000256" key="6">
    <source>
        <dbReference type="ARBA" id="ARBA00022622"/>
    </source>
</evidence>
<feature type="binding site" evidence="20">
    <location>
        <position position="209"/>
    </location>
    <ligand>
        <name>Fe(3+)</name>
        <dbReference type="ChEBI" id="CHEBI:29034"/>
        <label>1</label>
    </ligand>
</feature>
<evidence type="ECO:0000259" key="24">
    <source>
        <dbReference type="PROSITE" id="PS51408"/>
    </source>
</evidence>
<feature type="domain" description="Transferrin-like" evidence="24">
    <location>
        <begin position="23"/>
        <end position="350"/>
    </location>
</feature>
<evidence type="ECO:0000256" key="19">
    <source>
        <dbReference type="PIRSR" id="PIRSR002549-2"/>
    </source>
</evidence>
<keyword evidence="11 18" id="KW-0408">Iron</keyword>
<feature type="binding site" evidence="19">
    <location>
        <position position="140"/>
    </location>
    <ligand>
        <name>hydrogencarbonate</name>
        <dbReference type="ChEBI" id="CHEBI:17544"/>
        <label>1</label>
    </ligand>
</feature>
<dbReference type="InterPro" id="IPR016357">
    <property type="entry name" value="Transferrin"/>
</dbReference>
<dbReference type="SUPFAM" id="SSF53850">
    <property type="entry name" value="Periplasmic binding protein-like II"/>
    <property type="match status" value="2"/>
</dbReference>
<evidence type="ECO:0000256" key="2">
    <source>
        <dbReference type="ARBA" id="ARBA00011245"/>
    </source>
</evidence>
<feature type="domain" description="Transferrin-like" evidence="24">
    <location>
        <begin position="359"/>
        <end position="697"/>
    </location>
</feature>
<dbReference type="Proteomes" id="UP000593565">
    <property type="component" value="Unassembled WGS sequence"/>
</dbReference>
<evidence type="ECO:0000256" key="15">
    <source>
        <dbReference type="ARBA" id="ARBA00023180"/>
    </source>
</evidence>
<feature type="disulfide bond" evidence="21">
    <location>
        <begin position="525"/>
        <end position="538"/>
    </location>
</feature>
<evidence type="ECO:0000256" key="16">
    <source>
        <dbReference type="ARBA" id="ARBA00023288"/>
    </source>
</evidence>
<dbReference type="PANTHER" id="PTHR11485:SF21">
    <property type="entry name" value="MELANOTRANSFERRIN"/>
    <property type="match status" value="1"/>
</dbReference>
<proteinExistence type="inferred from homology"/>
<feature type="disulfide bond" evidence="21">
    <location>
        <begin position="372"/>
        <end position="390"/>
    </location>
</feature>
<evidence type="ECO:0000256" key="12">
    <source>
        <dbReference type="ARBA" id="ARBA00023065"/>
    </source>
</evidence>
<feature type="disulfide bond" evidence="21">
    <location>
        <begin position="362"/>
        <end position="399"/>
    </location>
</feature>
<feature type="disulfide bond" evidence="21">
    <location>
        <begin position="255"/>
        <end position="269"/>
    </location>
</feature>
<keyword evidence="5 18" id="KW-0410">Iron transport</keyword>
<keyword evidence="8 23" id="KW-0732">Signal</keyword>
<keyword evidence="18" id="KW-0964">Secreted</keyword>
<feature type="binding site" evidence="19">
    <location>
        <position position="137"/>
    </location>
    <ligand>
        <name>hydrogencarbonate</name>
        <dbReference type="ChEBI" id="CHEBI:17544"/>
        <label>1</label>
    </ligand>
</feature>
<comment type="function">
    <text evidence="18">Transferrins are iron binding transport proteins which bind Fe(3+) ion in association with the binding of an anion, usually bicarbonate.</text>
</comment>
<feature type="disulfide bond" evidence="21">
    <location>
        <begin position="595"/>
        <end position="609"/>
    </location>
</feature>